<evidence type="ECO:0000313" key="2">
    <source>
        <dbReference type="EMBL" id="KAJ9602605.1"/>
    </source>
</evidence>
<evidence type="ECO:0000259" key="1">
    <source>
        <dbReference type="Pfam" id="PF26640"/>
    </source>
</evidence>
<dbReference type="PANTHER" id="PTHR10622">
    <property type="entry name" value="HET DOMAIN-CONTAINING PROTEIN"/>
    <property type="match status" value="1"/>
</dbReference>
<reference evidence="2" key="1">
    <citation type="submission" date="2022-10" db="EMBL/GenBank/DDBJ databases">
        <title>Culturing micro-colonial fungi from biological soil crusts in the Mojave desert and describing Neophaeococcomyces mojavensis, and introducing the new genera and species Taxawa tesnikishii.</title>
        <authorList>
            <person name="Kurbessoian T."/>
            <person name="Stajich J.E."/>
        </authorList>
    </citation>
    <scope>NUCLEOTIDE SEQUENCE</scope>
    <source>
        <strain evidence="2">TK_41</strain>
    </source>
</reference>
<dbReference type="InterPro" id="IPR058525">
    <property type="entry name" value="DUF8212"/>
</dbReference>
<accession>A0AA38WWT7</accession>
<feature type="domain" description="DUF8212" evidence="1">
    <location>
        <begin position="10"/>
        <end position="33"/>
    </location>
</feature>
<proteinExistence type="predicted"/>
<evidence type="ECO:0000313" key="3">
    <source>
        <dbReference type="Proteomes" id="UP001172673"/>
    </source>
</evidence>
<dbReference type="Proteomes" id="UP001172673">
    <property type="component" value="Unassembled WGS sequence"/>
</dbReference>
<keyword evidence="3" id="KW-1185">Reference proteome</keyword>
<dbReference type="PANTHER" id="PTHR10622:SF12">
    <property type="entry name" value="HET DOMAIN-CONTAINING PROTEIN"/>
    <property type="match status" value="1"/>
</dbReference>
<protein>
    <recommendedName>
        <fullName evidence="1">DUF8212 domain-containing protein</fullName>
    </recommendedName>
</protein>
<dbReference type="Pfam" id="PF26640">
    <property type="entry name" value="DUF8212"/>
    <property type="match status" value="1"/>
</dbReference>
<organism evidence="2 3">
    <name type="scientific">Cladophialophora chaetospira</name>
    <dbReference type="NCBI Taxonomy" id="386627"/>
    <lineage>
        <taxon>Eukaryota</taxon>
        <taxon>Fungi</taxon>
        <taxon>Dikarya</taxon>
        <taxon>Ascomycota</taxon>
        <taxon>Pezizomycotina</taxon>
        <taxon>Eurotiomycetes</taxon>
        <taxon>Chaetothyriomycetidae</taxon>
        <taxon>Chaetothyriales</taxon>
        <taxon>Herpotrichiellaceae</taxon>
        <taxon>Cladophialophora</taxon>
    </lineage>
</organism>
<name>A0AA38WWT7_9EURO</name>
<sequence length="186" mass="21297">MPLLYGEGQNAFIRLQLEIMSKYDDNSLFAWKMPSSSNGLGSIRAINRSLNIPDSFWWGGLLAPAIQCFEGCAGHFIHLEKYEDGRLFSMTNRGIQVDGLLRRYEKPGRGKRWLLPLNCGRDGLWANHLGVVLEGDGQFVMRIVNLQGLDSDLVDCDFNVEKRSRAKYEHRRIFIPQAWPADFDFD</sequence>
<dbReference type="AlphaFoldDB" id="A0AA38WWT7"/>
<comment type="caution">
    <text evidence="2">The sequence shown here is derived from an EMBL/GenBank/DDBJ whole genome shotgun (WGS) entry which is preliminary data.</text>
</comment>
<gene>
    <name evidence="2" type="ORF">H2200_012798</name>
</gene>
<dbReference type="EMBL" id="JAPDRK010000025">
    <property type="protein sequence ID" value="KAJ9602605.1"/>
    <property type="molecule type" value="Genomic_DNA"/>
</dbReference>